<dbReference type="EMBL" id="KZ305058">
    <property type="protein sequence ID" value="PIA33376.1"/>
    <property type="molecule type" value="Genomic_DNA"/>
</dbReference>
<sequence>MLVADFALAWQLVLSGTLQKGPADFHWEKRALSKVCKPSVYTLLRRKTHEILSYYGNGTYCDLFTTEGRPMKFCDLSHYYIIHP</sequence>
<evidence type="ECO:0000256" key="1">
    <source>
        <dbReference type="SAM" id="SignalP"/>
    </source>
</evidence>
<gene>
    <name evidence="2" type="ORF">AQUCO_04100064v1</name>
</gene>
<evidence type="ECO:0000313" key="3">
    <source>
        <dbReference type="Proteomes" id="UP000230069"/>
    </source>
</evidence>
<organism evidence="2 3">
    <name type="scientific">Aquilegia coerulea</name>
    <name type="common">Rocky mountain columbine</name>
    <dbReference type="NCBI Taxonomy" id="218851"/>
    <lineage>
        <taxon>Eukaryota</taxon>
        <taxon>Viridiplantae</taxon>
        <taxon>Streptophyta</taxon>
        <taxon>Embryophyta</taxon>
        <taxon>Tracheophyta</taxon>
        <taxon>Spermatophyta</taxon>
        <taxon>Magnoliopsida</taxon>
        <taxon>Ranunculales</taxon>
        <taxon>Ranunculaceae</taxon>
        <taxon>Thalictroideae</taxon>
        <taxon>Aquilegia</taxon>
    </lineage>
</organism>
<reference evidence="2 3" key="1">
    <citation type="submission" date="2017-09" db="EMBL/GenBank/DDBJ databases">
        <title>WGS assembly of Aquilegia coerulea Goldsmith.</title>
        <authorList>
            <person name="Hodges S."/>
            <person name="Kramer E."/>
            <person name="Nordborg M."/>
            <person name="Tomkins J."/>
            <person name="Borevitz J."/>
            <person name="Derieg N."/>
            <person name="Yan J."/>
            <person name="Mihaltcheva S."/>
            <person name="Hayes R.D."/>
            <person name="Rokhsar D."/>
        </authorList>
    </citation>
    <scope>NUCLEOTIDE SEQUENCE [LARGE SCALE GENOMIC DNA]</scope>
    <source>
        <strain evidence="3">cv. Goldsmith</strain>
    </source>
</reference>
<name>A0A2G5CQ22_AQUCA</name>
<dbReference type="AlphaFoldDB" id="A0A2G5CQ22"/>
<feature type="chain" id="PRO_5013834946" evidence="1">
    <location>
        <begin position="16"/>
        <end position="84"/>
    </location>
</feature>
<protein>
    <submittedName>
        <fullName evidence="2">Uncharacterized protein</fullName>
    </submittedName>
</protein>
<evidence type="ECO:0000313" key="2">
    <source>
        <dbReference type="EMBL" id="PIA33376.1"/>
    </source>
</evidence>
<dbReference type="Proteomes" id="UP000230069">
    <property type="component" value="Unassembled WGS sequence"/>
</dbReference>
<feature type="signal peptide" evidence="1">
    <location>
        <begin position="1"/>
        <end position="15"/>
    </location>
</feature>
<accession>A0A2G5CQ22</accession>
<proteinExistence type="predicted"/>
<keyword evidence="3" id="KW-1185">Reference proteome</keyword>
<dbReference type="InParanoid" id="A0A2G5CQ22"/>
<keyword evidence="1" id="KW-0732">Signal</keyword>